<dbReference type="PANTHER" id="PTHR47718:SF18">
    <property type="entry name" value="PROTEIN FAR1-RELATED SEQUENCE 5-LIKE"/>
    <property type="match status" value="1"/>
</dbReference>
<proteinExistence type="predicted"/>
<dbReference type="PROSITE" id="PS50966">
    <property type="entry name" value="ZF_SWIM"/>
    <property type="match status" value="1"/>
</dbReference>
<sequence length="630" mass="71778">MEVPATNNSSIYTPICPDGKGIQSDSDAIRYVDGETGSTPKPTMEVPTTNPLPTSAPICHNGEGIHDDGDATHHVEDETGSTRTQIQLKVKIVISPGNSQHYIPMCDPVLKPYVNQVFPSVDDGIEFYRRYAAKCGFDIRLGTTSRASDRSISNKYVYCSREGEKYCPAAPKVNDVQVDKQTKRDRPTTRLGCRAHIHVTNSSNSTYYVKKFEERHNHELCSERYRHFLKTNRNMNPDHQKFLMTCAKVNMGPLKSYRLYKEMVGGYSNVGCTSVEFKNCNRDLKAYARGCDAQMLLNNLFKKWELSNAFFFEYDTDDKDQLTRLFWADPISRRNYAAFGDVVSFDATYSTNRYNLIFAPFTRLDNHRRNFTFGSGLLSKEDTDSYVWLIGKFKECMGRQPLMIITDQDPGSRNAIERVLPSTRHTACGIYPKRLQRGFQIARRDDPLSGLLRATSASESVNSFFDRFLNPCSNLVEFFMQYDLALEAQRHAKDELNSETKISIPTLKTPLPIERHAMGLYTKRIFLEVQDEITAACFTCRVLSNCDDELSCVYNICDASNSTFDVVYDSTEDSYTCSCKKFVRMGLLCCHIFVLFKDKKITAIPDKYILSRWIKNAIRNVSLAGENTFT</sequence>
<organism evidence="7 8">
    <name type="scientific">Castilleja foliolosa</name>
    <dbReference type="NCBI Taxonomy" id="1961234"/>
    <lineage>
        <taxon>Eukaryota</taxon>
        <taxon>Viridiplantae</taxon>
        <taxon>Streptophyta</taxon>
        <taxon>Embryophyta</taxon>
        <taxon>Tracheophyta</taxon>
        <taxon>Spermatophyta</taxon>
        <taxon>Magnoliopsida</taxon>
        <taxon>eudicotyledons</taxon>
        <taxon>Gunneridae</taxon>
        <taxon>Pentapetalae</taxon>
        <taxon>asterids</taxon>
        <taxon>lamiids</taxon>
        <taxon>Lamiales</taxon>
        <taxon>Orobanchaceae</taxon>
        <taxon>Pedicularideae</taxon>
        <taxon>Castillejinae</taxon>
        <taxon>Castilleja</taxon>
    </lineage>
</organism>
<protein>
    <recommendedName>
        <fullName evidence="6">SWIM-type domain-containing protein</fullName>
    </recommendedName>
</protein>
<evidence type="ECO:0000313" key="7">
    <source>
        <dbReference type="EMBL" id="KAL3613567.1"/>
    </source>
</evidence>
<name>A0ABD3B8H2_9LAMI</name>
<feature type="compositionally biased region" description="Polar residues" evidence="5">
    <location>
        <begin position="36"/>
        <end position="53"/>
    </location>
</feature>
<keyword evidence="3" id="KW-0862">Zinc</keyword>
<evidence type="ECO:0000256" key="5">
    <source>
        <dbReference type="SAM" id="MobiDB-lite"/>
    </source>
</evidence>
<evidence type="ECO:0000256" key="4">
    <source>
        <dbReference type="PROSITE-ProRule" id="PRU00325"/>
    </source>
</evidence>
<dbReference type="InterPro" id="IPR007527">
    <property type="entry name" value="Znf_SWIM"/>
</dbReference>
<evidence type="ECO:0000256" key="3">
    <source>
        <dbReference type="ARBA" id="ARBA00022833"/>
    </source>
</evidence>
<dbReference type="Pfam" id="PF03101">
    <property type="entry name" value="FAR1"/>
    <property type="match status" value="1"/>
</dbReference>
<keyword evidence="8" id="KW-1185">Reference proteome</keyword>
<gene>
    <name evidence="7" type="ORF">CASFOL_042601</name>
</gene>
<dbReference type="Proteomes" id="UP001632038">
    <property type="component" value="Unassembled WGS sequence"/>
</dbReference>
<evidence type="ECO:0000256" key="1">
    <source>
        <dbReference type="ARBA" id="ARBA00022723"/>
    </source>
</evidence>
<dbReference type="PANTHER" id="PTHR47718">
    <property type="entry name" value="OS01G0519700 PROTEIN"/>
    <property type="match status" value="1"/>
</dbReference>
<dbReference type="EMBL" id="JAVIJP010000113">
    <property type="protein sequence ID" value="KAL3613567.1"/>
    <property type="molecule type" value="Genomic_DNA"/>
</dbReference>
<accession>A0ABD3B8H2</accession>
<feature type="region of interest" description="Disordered" evidence="5">
    <location>
        <begin position="33"/>
        <end position="53"/>
    </location>
</feature>
<keyword evidence="2 4" id="KW-0863">Zinc-finger</keyword>
<evidence type="ECO:0000256" key="2">
    <source>
        <dbReference type="ARBA" id="ARBA00022771"/>
    </source>
</evidence>
<reference evidence="8" key="1">
    <citation type="journal article" date="2024" name="IScience">
        <title>Strigolactones Initiate the Formation of Haustorium-like Structures in Castilleja.</title>
        <authorList>
            <person name="Buerger M."/>
            <person name="Peterson D."/>
            <person name="Chory J."/>
        </authorList>
    </citation>
    <scope>NUCLEOTIDE SEQUENCE [LARGE SCALE GENOMIC DNA]</scope>
</reference>
<dbReference type="InterPro" id="IPR004330">
    <property type="entry name" value="FAR1_DNA_bnd_dom"/>
</dbReference>
<evidence type="ECO:0000259" key="6">
    <source>
        <dbReference type="PROSITE" id="PS50966"/>
    </source>
</evidence>
<comment type="caution">
    <text evidence="7">The sequence shown here is derived from an EMBL/GenBank/DDBJ whole genome shotgun (WGS) entry which is preliminary data.</text>
</comment>
<keyword evidence="1" id="KW-0479">Metal-binding</keyword>
<dbReference type="SMART" id="SM00575">
    <property type="entry name" value="ZnF_PMZ"/>
    <property type="match status" value="1"/>
</dbReference>
<feature type="domain" description="SWIM-type" evidence="6">
    <location>
        <begin position="564"/>
        <end position="600"/>
    </location>
</feature>
<dbReference type="InterPro" id="IPR018289">
    <property type="entry name" value="MULE_transposase_dom"/>
</dbReference>
<dbReference type="GO" id="GO:0008270">
    <property type="term" value="F:zinc ion binding"/>
    <property type="evidence" value="ECO:0007669"/>
    <property type="project" value="UniProtKB-KW"/>
</dbReference>
<dbReference type="AlphaFoldDB" id="A0ABD3B8H2"/>
<evidence type="ECO:0000313" key="8">
    <source>
        <dbReference type="Proteomes" id="UP001632038"/>
    </source>
</evidence>
<dbReference type="InterPro" id="IPR006564">
    <property type="entry name" value="Znf_PMZ"/>
</dbReference>
<dbReference type="Pfam" id="PF10551">
    <property type="entry name" value="MULE"/>
    <property type="match status" value="1"/>
</dbReference>